<dbReference type="PANTHER" id="PTHR31025:SF19">
    <property type="entry name" value="SI:CH73-42K18.1-RELATED"/>
    <property type="match status" value="1"/>
</dbReference>
<dbReference type="AlphaFoldDB" id="A0A7J6D861"/>
<sequence length="290" mass="33303">MSGGECSAPGCISLAPPSGRSMRSEMRLKRRNAFRKRSSSGELETSRLIQFSGEHQPLIDMRNKSLKSVQCTSLCNRGSFRKEEKRESEKALNRCWPEDPEHSTKEERRSLHTQRPVESTLFPQFQFLSNLRRNEIITSPSPVKEILGRWPALRLKSQVCAEFQRITNQNLTNTFYAELDRHSFCPMTLYRQRAAKTGKTADALAEFLRGHDLKDQHDVHTSRTTVLCALPVYLREDASKFFKTCTIEDDSEEPDVDSSVALLTVVQELPDIALQHNQRRFRSSLRMKLS</sequence>
<dbReference type="EMBL" id="JAAMOB010000003">
    <property type="protein sequence ID" value="KAF4115483.1"/>
    <property type="molecule type" value="Genomic_DNA"/>
</dbReference>
<evidence type="ECO:0000313" key="3">
    <source>
        <dbReference type="Proteomes" id="UP000579812"/>
    </source>
</evidence>
<dbReference type="Proteomes" id="UP000579812">
    <property type="component" value="Unassembled WGS sequence"/>
</dbReference>
<protein>
    <submittedName>
        <fullName evidence="2">Uncharacterized protein</fullName>
    </submittedName>
</protein>
<accession>A0A7J6D861</accession>
<name>A0A7J6D861_9TELE</name>
<proteinExistence type="predicted"/>
<gene>
    <name evidence="2" type="ORF">G5714_002972</name>
</gene>
<organism evidence="2 3">
    <name type="scientific">Onychostoma macrolepis</name>
    <dbReference type="NCBI Taxonomy" id="369639"/>
    <lineage>
        <taxon>Eukaryota</taxon>
        <taxon>Metazoa</taxon>
        <taxon>Chordata</taxon>
        <taxon>Craniata</taxon>
        <taxon>Vertebrata</taxon>
        <taxon>Euteleostomi</taxon>
        <taxon>Actinopterygii</taxon>
        <taxon>Neopterygii</taxon>
        <taxon>Teleostei</taxon>
        <taxon>Ostariophysi</taxon>
        <taxon>Cypriniformes</taxon>
        <taxon>Cyprinidae</taxon>
        <taxon>Acrossocheilinae</taxon>
        <taxon>Onychostoma</taxon>
    </lineage>
</organism>
<evidence type="ECO:0000256" key="1">
    <source>
        <dbReference type="SAM" id="MobiDB-lite"/>
    </source>
</evidence>
<reference evidence="2 3" key="1">
    <citation type="submission" date="2020-04" db="EMBL/GenBank/DDBJ databases">
        <title>Chromosome-level genome assembly of a cyprinid fish Onychostoma macrolepis by integration of Nanopore Sequencing, Bionano and Hi-C technology.</title>
        <authorList>
            <person name="Wang D."/>
        </authorList>
    </citation>
    <scope>NUCLEOTIDE SEQUENCE [LARGE SCALE GENOMIC DNA]</scope>
    <source>
        <strain evidence="2">SWU-2019</strain>
        <tissue evidence="2">Muscle</tissue>
    </source>
</reference>
<feature type="compositionally biased region" description="Basic and acidic residues" evidence="1">
    <location>
        <begin position="90"/>
        <end position="110"/>
    </location>
</feature>
<feature type="region of interest" description="Disordered" evidence="1">
    <location>
        <begin position="90"/>
        <end position="115"/>
    </location>
</feature>
<evidence type="ECO:0000313" key="2">
    <source>
        <dbReference type="EMBL" id="KAF4115483.1"/>
    </source>
</evidence>
<comment type="caution">
    <text evidence="2">The sequence shown here is derived from an EMBL/GenBank/DDBJ whole genome shotgun (WGS) entry which is preliminary data.</text>
</comment>
<dbReference type="PANTHER" id="PTHR31025">
    <property type="entry name" value="SI:CH211-196P9.1-RELATED"/>
    <property type="match status" value="1"/>
</dbReference>
<keyword evidence="3" id="KW-1185">Reference proteome</keyword>